<dbReference type="InterPro" id="IPR007739">
    <property type="entry name" value="RgpF"/>
</dbReference>
<organism evidence="1 2">
    <name type="scientific">Candidatus Liberibacter africanus PTSAPSY</name>
    <dbReference type="NCBI Taxonomy" id="1277257"/>
    <lineage>
        <taxon>Bacteria</taxon>
        <taxon>Pseudomonadati</taxon>
        <taxon>Pseudomonadota</taxon>
        <taxon>Alphaproteobacteria</taxon>
        <taxon>Hyphomicrobiales</taxon>
        <taxon>Rhizobiaceae</taxon>
        <taxon>Liberibacter</taxon>
    </lineage>
</organism>
<keyword evidence="2" id="KW-1185">Reference proteome</keyword>
<dbReference type="KEGG" id="lau:G293_00425"/>
<gene>
    <name evidence="1" type="ORF">G293_00425</name>
</gene>
<dbReference type="Pfam" id="PF05045">
    <property type="entry name" value="RgpF"/>
    <property type="match status" value="1"/>
</dbReference>
<dbReference type="STRING" id="1277257.G293_00425"/>
<sequence length="406" mass="48388">MYGQNERFDLLIRRRAFLLKRKLEKTENLLCRLDVEEKGNVNYFYIPANTSGYYILWDLSAKQNITSKDVILEELKVFDSFIFWLKSFFIFSKYSRLSFPHFRIFFYGSKKDTKAFLRLNRFMAKRGMPFDGHKFLYVKELFEGWNHLPSLPDKHKVKIKSKIAIVVHCYYQDTWTEIASILLKINFDFTLFITVVKNNKDFERDVLKYFPLAKIYVMENKGRDVLPFLHLLEKGVLDGYDYICKIHGKKSARDGYHPIEGIIWRRWLFFDLLGFSDIAMRIINKFEQNPSIGMIGSGRYRRYKKYSILTKRSMVYQRVINLVRRAGFFTENMDLDFFNGTMFWVRPECLEPFKNLRLTGEFEEECNLKDGALEHAVERFFPFSVRSTGFSVESVDSILEYEKLLS</sequence>
<evidence type="ECO:0000313" key="1">
    <source>
        <dbReference type="EMBL" id="AKK19735.1"/>
    </source>
</evidence>
<dbReference type="PATRIC" id="fig|1277257.4.peg.96"/>
<dbReference type="AlphaFoldDB" id="A0A0G3I3B4"/>
<accession>A0A0G3I3B4</accession>
<dbReference type="Proteomes" id="UP000035503">
    <property type="component" value="Chromosome"/>
</dbReference>
<evidence type="ECO:0000313" key="2">
    <source>
        <dbReference type="Proteomes" id="UP000035503"/>
    </source>
</evidence>
<protein>
    <recommendedName>
        <fullName evidence="3">Rhamnan synthesis protein F</fullName>
    </recommendedName>
</protein>
<dbReference type="EMBL" id="CP004021">
    <property type="protein sequence ID" value="AKK19735.1"/>
    <property type="molecule type" value="Genomic_DNA"/>
</dbReference>
<evidence type="ECO:0008006" key="3">
    <source>
        <dbReference type="Google" id="ProtNLM"/>
    </source>
</evidence>
<name>A0A0G3I3B4_LIBAF</name>
<proteinExistence type="predicted"/>
<reference evidence="1 2" key="1">
    <citation type="journal article" date="2015" name="Genome Announc.">
        <title>Complete Genome Sequence of 'Candidatus Liberibacter africanus,' a Bacterium Associated with Citrus Huanglongbing.</title>
        <authorList>
            <person name="Lin H."/>
            <person name="Pietersen G."/>
            <person name="Han C."/>
            <person name="Read D.A."/>
            <person name="Lou B."/>
            <person name="Gupta G."/>
            <person name="Civerolo E.L."/>
        </authorList>
    </citation>
    <scope>NUCLEOTIDE SEQUENCE [LARGE SCALE GENOMIC DNA]</scope>
    <source>
        <strain evidence="1 2">PTSAPSY</strain>
    </source>
</reference>
<dbReference type="RefSeq" id="WP_244464409.1">
    <property type="nucleotide sequence ID" value="NZ_CP004021.1"/>
</dbReference>